<keyword evidence="2" id="KW-0943">RNA-mediated gene silencing</keyword>
<dbReference type="Proteomes" id="UP001432322">
    <property type="component" value="Unassembled WGS sequence"/>
</dbReference>
<dbReference type="InterPro" id="IPR024970">
    <property type="entry name" value="Maelstrom"/>
</dbReference>
<evidence type="ECO:0000256" key="1">
    <source>
        <dbReference type="ARBA" id="ARBA00007057"/>
    </source>
</evidence>
<feature type="region of interest" description="Disordered" evidence="3">
    <location>
        <begin position="65"/>
        <end position="84"/>
    </location>
</feature>
<evidence type="ECO:0000313" key="6">
    <source>
        <dbReference type="Proteomes" id="UP001432322"/>
    </source>
</evidence>
<dbReference type="GO" id="GO:0060964">
    <property type="term" value="P:regulation of miRNA-mediated gene silencing"/>
    <property type="evidence" value="ECO:0007669"/>
    <property type="project" value="InterPro"/>
</dbReference>
<name>A0AAV5VYN8_9BILA</name>
<comment type="caution">
    <text evidence="5">The sequence shown here is derived from an EMBL/GenBank/DDBJ whole genome shotgun (WGS) entry which is preliminary data.</text>
</comment>
<evidence type="ECO:0000256" key="2">
    <source>
        <dbReference type="ARBA" id="ARBA00023158"/>
    </source>
</evidence>
<reference evidence="5" key="1">
    <citation type="submission" date="2023-10" db="EMBL/GenBank/DDBJ databases">
        <title>Genome assembly of Pristionchus species.</title>
        <authorList>
            <person name="Yoshida K."/>
            <person name="Sommer R.J."/>
        </authorList>
    </citation>
    <scope>NUCLEOTIDE SEQUENCE</scope>
    <source>
        <strain evidence="5">RS5133</strain>
    </source>
</reference>
<proteinExistence type="inferred from homology"/>
<evidence type="ECO:0000259" key="4">
    <source>
        <dbReference type="Pfam" id="PF13017"/>
    </source>
</evidence>
<protein>
    <recommendedName>
        <fullName evidence="4">Maelstrom domain-containing protein</fullName>
    </recommendedName>
</protein>
<organism evidence="5 6">
    <name type="scientific">Pristionchus fissidentatus</name>
    <dbReference type="NCBI Taxonomy" id="1538716"/>
    <lineage>
        <taxon>Eukaryota</taxon>
        <taxon>Metazoa</taxon>
        <taxon>Ecdysozoa</taxon>
        <taxon>Nematoda</taxon>
        <taxon>Chromadorea</taxon>
        <taxon>Rhabditida</taxon>
        <taxon>Rhabditina</taxon>
        <taxon>Diplogasteromorpha</taxon>
        <taxon>Diplogasteroidea</taxon>
        <taxon>Neodiplogasteridae</taxon>
        <taxon>Pristionchus</taxon>
    </lineage>
</organism>
<dbReference type="GO" id="GO:0031047">
    <property type="term" value="P:regulatory ncRNA-mediated gene silencing"/>
    <property type="evidence" value="ECO:0007669"/>
    <property type="project" value="UniProtKB-KW"/>
</dbReference>
<accession>A0AAV5VYN8</accession>
<feature type="domain" description="Maelstrom" evidence="4">
    <location>
        <begin position="177"/>
        <end position="411"/>
    </location>
</feature>
<dbReference type="AlphaFoldDB" id="A0AAV5VYN8"/>
<gene>
    <name evidence="5" type="ORF">PFISCL1PPCAC_16243</name>
</gene>
<sequence>MNHASLSGGFELFAQSIKRKMNWSQRLDPFSHILRDAARPSWEKLTYREKEEWLARARELEKTEQQRREFVSGRGRGAKGRGGRVRTTRNIHFRGVMEEDQEEEDVEEFEFAGAITNRAAVNDGDEDAPAPPVIDVWLLEKHERDKKRVGEWIRGLTKKQIVELRWLILSTQTFGRNEKECLLAELAIDEFTLQEGILDRMSTIVSDWRVDNAILESRAIFHSNETHEIALNHAEHEINKVQLIAEVLGRMEPAIAKQQAVSVGLYRTPNGGGPTTEDGLPAIDTLNVDDPDDQFISTDRRRPILVLRHEYYAATESLLSFKKRMRLDYDGFPVEESRFILAEAFIEAVAAEMGRQPMEKFASLLSELGKPLDADYATQWEKKDELFCSYHAARRNACCAAVTAARAIFIMIFSLEKLIRDESL</sequence>
<evidence type="ECO:0000256" key="3">
    <source>
        <dbReference type="SAM" id="MobiDB-lite"/>
    </source>
</evidence>
<dbReference type="EMBL" id="BTSY01000004">
    <property type="protein sequence ID" value="GMT24946.1"/>
    <property type="molecule type" value="Genomic_DNA"/>
</dbReference>
<dbReference type="Pfam" id="PF13017">
    <property type="entry name" value="Maelstrom"/>
    <property type="match status" value="1"/>
</dbReference>
<evidence type="ECO:0000313" key="5">
    <source>
        <dbReference type="EMBL" id="GMT24946.1"/>
    </source>
</evidence>
<comment type="similarity">
    <text evidence="1">Belongs to the maelstrom family.</text>
</comment>
<keyword evidence="6" id="KW-1185">Reference proteome</keyword>